<dbReference type="Proteomes" id="UP000198960">
    <property type="component" value="Unassembled WGS sequence"/>
</dbReference>
<dbReference type="SUPFAM" id="SSF54427">
    <property type="entry name" value="NTF2-like"/>
    <property type="match status" value="1"/>
</dbReference>
<gene>
    <name evidence="2" type="ORF">SAMN05660991_03824</name>
</gene>
<dbReference type="AlphaFoldDB" id="A0A1H8VVU2"/>
<evidence type="ECO:0000313" key="2">
    <source>
        <dbReference type="EMBL" id="SEP19519.1"/>
    </source>
</evidence>
<dbReference type="InterPro" id="IPR037401">
    <property type="entry name" value="SnoaL-like"/>
</dbReference>
<dbReference type="EMBL" id="FOEE01000014">
    <property type="protein sequence ID" value="SEP19519.1"/>
    <property type="molecule type" value="Genomic_DNA"/>
</dbReference>
<feature type="domain" description="SnoaL-like" evidence="1">
    <location>
        <begin position="26"/>
        <end position="159"/>
    </location>
</feature>
<reference evidence="3" key="1">
    <citation type="submission" date="2016-10" db="EMBL/GenBank/DDBJ databases">
        <authorList>
            <person name="Varghese N."/>
            <person name="Submissions S."/>
        </authorList>
    </citation>
    <scope>NUCLEOTIDE SEQUENCE [LARGE SCALE GENOMIC DNA]</scope>
    <source>
        <strain evidence="3">DSM 45413</strain>
    </source>
</reference>
<organism evidence="2 3">
    <name type="scientific">Trujillonella endophytica</name>
    <dbReference type="NCBI Taxonomy" id="673521"/>
    <lineage>
        <taxon>Bacteria</taxon>
        <taxon>Bacillati</taxon>
        <taxon>Actinomycetota</taxon>
        <taxon>Actinomycetes</taxon>
        <taxon>Geodermatophilales</taxon>
        <taxon>Geodermatophilaceae</taxon>
        <taxon>Trujillonella</taxon>
    </lineage>
</organism>
<dbReference type="InterPro" id="IPR032710">
    <property type="entry name" value="NTF2-like_dom_sf"/>
</dbReference>
<evidence type="ECO:0000259" key="1">
    <source>
        <dbReference type="Pfam" id="PF13577"/>
    </source>
</evidence>
<name>A0A1H8VVU2_9ACTN</name>
<keyword evidence="3" id="KW-1185">Reference proteome</keyword>
<accession>A0A1H8VVU2</accession>
<dbReference type="OrthoDB" id="981191at2"/>
<protein>
    <submittedName>
        <fullName evidence="2">SnoaL-like domain-containing protein</fullName>
    </submittedName>
</protein>
<dbReference type="Pfam" id="PF13577">
    <property type="entry name" value="SnoaL_4"/>
    <property type="match status" value="1"/>
</dbReference>
<evidence type="ECO:0000313" key="3">
    <source>
        <dbReference type="Proteomes" id="UP000198960"/>
    </source>
</evidence>
<proteinExistence type="predicted"/>
<dbReference type="STRING" id="673521.SAMN05660991_03824"/>
<sequence>MSAPTEQSSSTDVLARLEALESRVRDLEDVREINDVFRRWHRACTGGFNGIPTHRTLEGIDLLTDDATIEVQGLHEPGTGPTGREALLAYFKPYHGTEGLLPRVFQTGVDYGVTVDGDTAVQESNLIILTGYQNGAAAFSMSRYTNTYRRTAEGWRITRIGLEQGYTMPIDNLQTAKEYFASMPQ</sequence>
<dbReference type="RefSeq" id="WP_091947309.1">
    <property type="nucleotide sequence ID" value="NZ_FOEE01000014.1"/>
</dbReference>
<dbReference type="Gene3D" id="3.10.450.50">
    <property type="match status" value="1"/>
</dbReference>